<proteinExistence type="predicted"/>
<dbReference type="OrthoDB" id="5438811at2"/>
<evidence type="ECO:0000256" key="1">
    <source>
        <dbReference type="SAM" id="MobiDB-lite"/>
    </source>
</evidence>
<gene>
    <name evidence="3" type="ORF">SAMN02745206_02905</name>
</gene>
<dbReference type="Pfam" id="PF11924">
    <property type="entry name" value="IAT_beta"/>
    <property type="match status" value="1"/>
</dbReference>
<feature type="domain" description="Inverse autotransporter beta-domain" evidence="2">
    <location>
        <begin position="60"/>
        <end position="173"/>
    </location>
</feature>
<dbReference type="InterPro" id="IPR024519">
    <property type="entry name" value="IAT_beta"/>
</dbReference>
<dbReference type="STRING" id="1121391.SAMN02745206_02905"/>
<dbReference type="RefSeq" id="WP_073040694.1">
    <property type="nucleotide sequence ID" value="NZ_FQVB01000031.1"/>
</dbReference>
<evidence type="ECO:0000313" key="3">
    <source>
        <dbReference type="EMBL" id="SHF91140.1"/>
    </source>
</evidence>
<keyword evidence="4" id="KW-1185">Reference proteome</keyword>
<feature type="region of interest" description="Disordered" evidence="1">
    <location>
        <begin position="299"/>
        <end position="326"/>
    </location>
</feature>
<dbReference type="EMBL" id="FQVB01000031">
    <property type="protein sequence ID" value="SHF91140.1"/>
    <property type="molecule type" value="Genomic_DNA"/>
</dbReference>
<name>A0A1M5FHW4_9BACT</name>
<dbReference type="Proteomes" id="UP000184076">
    <property type="component" value="Unassembled WGS sequence"/>
</dbReference>
<organism evidence="3 4">
    <name type="scientific">Desulfacinum infernum DSM 9756</name>
    <dbReference type="NCBI Taxonomy" id="1121391"/>
    <lineage>
        <taxon>Bacteria</taxon>
        <taxon>Pseudomonadati</taxon>
        <taxon>Thermodesulfobacteriota</taxon>
        <taxon>Syntrophobacteria</taxon>
        <taxon>Syntrophobacterales</taxon>
        <taxon>Syntrophobacteraceae</taxon>
        <taxon>Desulfacinum</taxon>
    </lineage>
</organism>
<evidence type="ECO:0000259" key="2">
    <source>
        <dbReference type="Pfam" id="PF11924"/>
    </source>
</evidence>
<dbReference type="AlphaFoldDB" id="A0A1M5FHW4"/>
<accession>A0A1M5FHW4</accession>
<evidence type="ECO:0000313" key="4">
    <source>
        <dbReference type="Proteomes" id="UP000184076"/>
    </source>
</evidence>
<sequence length="326" mass="35530">MTGIRRFVWVGVVTVGMVLVAVGGVASAGDWGPGPWPGQLRLGGFGGLGGAEPRAEGFANLFVPFWGDSRALAFLDATGRMDDDDAETVSVGVGFRLMHRTDWILGANAYYDHDWTRFGNDFERMGLGVEVLGRWVEARANGYLAVGDEKERVPERDFVRSANGATVTYRAYEEALEGLDAEVGVLVPVVSDRVETRVFAGGYWFDSDVGDNLEGFRGRLEVRPNAYVCISLEVLDDDDRGTDTFVGGWINIPLSAEGVKDALASLGSIFRFSAGPRTMAQRMVQRVVRDPRVFQPLRYEKRTAASPEGPSERVESPVNGGESLPL</sequence>
<dbReference type="InterPro" id="IPR038177">
    <property type="entry name" value="IAT_beta_sf"/>
</dbReference>
<protein>
    <submittedName>
        <fullName evidence="3">Invasin beta-domain of outer membrane</fullName>
    </submittedName>
</protein>
<reference evidence="4" key="1">
    <citation type="submission" date="2016-11" db="EMBL/GenBank/DDBJ databases">
        <authorList>
            <person name="Varghese N."/>
            <person name="Submissions S."/>
        </authorList>
    </citation>
    <scope>NUCLEOTIDE SEQUENCE [LARGE SCALE GENOMIC DNA]</scope>
    <source>
        <strain evidence="4">DSM 9756</strain>
    </source>
</reference>
<dbReference type="Gene3D" id="2.40.160.160">
    <property type="entry name" value="Inverse autotransporter, beta-domain"/>
    <property type="match status" value="1"/>
</dbReference>